<accession>A0A382PP31</accession>
<name>A0A382PP31_9ZZZZ</name>
<dbReference type="Pfam" id="PF00677">
    <property type="entry name" value="Lum_binding"/>
    <property type="match status" value="2"/>
</dbReference>
<keyword evidence="2" id="KW-0677">Repeat</keyword>
<feature type="domain" description="Lumazine-binding" evidence="3">
    <location>
        <begin position="2"/>
        <end position="98"/>
    </location>
</feature>
<dbReference type="FunFam" id="2.40.30.20:FF:000003">
    <property type="entry name" value="Riboflavin synthase, alpha subunit"/>
    <property type="match status" value="1"/>
</dbReference>
<dbReference type="PIRSF" id="PIRSF000498">
    <property type="entry name" value="Riboflavin_syn_A"/>
    <property type="match status" value="1"/>
</dbReference>
<evidence type="ECO:0000313" key="4">
    <source>
        <dbReference type="EMBL" id="SVC73721.1"/>
    </source>
</evidence>
<dbReference type="InterPro" id="IPR001783">
    <property type="entry name" value="Lumazine-bd"/>
</dbReference>
<dbReference type="EMBL" id="UINC01107958">
    <property type="protein sequence ID" value="SVC73721.1"/>
    <property type="molecule type" value="Genomic_DNA"/>
</dbReference>
<evidence type="ECO:0000256" key="1">
    <source>
        <dbReference type="ARBA" id="ARBA00022679"/>
    </source>
</evidence>
<dbReference type="NCBIfam" id="NF009566">
    <property type="entry name" value="PRK13020.1"/>
    <property type="match status" value="1"/>
</dbReference>
<protein>
    <recommendedName>
        <fullName evidence="3">Lumazine-binding domain-containing protein</fullName>
    </recommendedName>
</protein>
<feature type="domain" description="Lumazine-binding" evidence="3">
    <location>
        <begin position="99"/>
        <end position="197"/>
    </location>
</feature>
<dbReference type="AlphaFoldDB" id="A0A382PP31"/>
<dbReference type="InterPro" id="IPR017938">
    <property type="entry name" value="Riboflavin_synthase-like_b-brl"/>
</dbReference>
<dbReference type="PANTHER" id="PTHR21098">
    <property type="entry name" value="RIBOFLAVIN SYNTHASE ALPHA CHAIN"/>
    <property type="match status" value="1"/>
</dbReference>
<dbReference type="SUPFAM" id="SSF63380">
    <property type="entry name" value="Riboflavin synthase domain-like"/>
    <property type="match status" value="2"/>
</dbReference>
<dbReference type="PROSITE" id="PS51177">
    <property type="entry name" value="LUMAZINE_BIND"/>
    <property type="match status" value="2"/>
</dbReference>
<dbReference type="NCBIfam" id="TIGR00187">
    <property type="entry name" value="ribE"/>
    <property type="match status" value="1"/>
</dbReference>
<dbReference type="GO" id="GO:0004746">
    <property type="term" value="F:riboflavin synthase activity"/>
    <property type="evidence" value="ECO:0007669"/>
    <property type="project" value="TreeGrafter"/>
</dbReference>
<dbReference type="CDD" id="cd00402">
    <property type="entry name" value="Riboflavin_synthase_like"/>
    <property type="match status" value="1"/>
</dbReference>
<dbReference type="InterPro" id="IPR026017">
    <property type="entry name" value="Lumazine-bd_dom"/>
</dbReference>
<gene>
    <name evidence="4" type="ORF">METZ01_LOCUS326575</name>
</gene>
<reference evidence="4" key="1">
    <citation type="submission" date="2018-05" db="EMBL/GenBank/DDBJ databases">
        <authorList>
            <person name="Lanie J.A."/>
            <person name="Ng W.-L."/>
            <person name="Kazmierczak K.M."/>
            <person name="Andrzejewski T.M."/>
            <person name="Davidsen T.M."/>
            <person name="Wayne K.J."/>
            <person name="Tettelin H."/>
            <person name="Glass J.I."/>
            <person name="Rusch D."/>
            <person name="Podicherti R."/>
            <person name="Tsui H.-C.T."/>
            <person name="Winkler M.E."/>
        </authorList>
    </citation>
    <scope>NUCLEOTIDE SEQUENCE</scope>
</reference>
<keyword evidence="1" id="KW-0808">Transferase</keyword>
<dbReference type="NCBIfam" id="NF006767">
    <property type="entry name" value="PRK09289.1"/>
    <property type="match status" value="1"/>
</dbReference>
<dbReference type="PANTHER" id="PTHR21098:SF0">
    <property type="entry name" value="RIBOFLAVIN SYNTHASE"/>
    <property type="match status" value="1"/>
</dbReference>
<dbReference type="InterPro" id="IPR023366">
    <property type="entry name" value="ATP_synth_asu-like_sf"/>
</dbReference>
<evidence type="ECO:0000259" key="3">
    <source>
        <dbReference type="PROSITE" id="PS51177"/>
    </source>
</evidence>
<evidence type="ECO:0000256" key="2">
    <source>
        <dbReference type="ARBA" id="ARBA00022737"/>
    </source>
</evidence>
<proteinExistence type="predicted"/>
<organism evidence="4">
    <name type="scientific">marine metagenome</name>
    <dbReference type="NCBI Taxonomy" id="408172"/>
    <lineage>
        <taxon>unclassified sequences</taxon>
        <taxon>metagenomes</taxon>
        <taxon>ecological metagenomes</taxon>
    </lineage>
</organism>
<sequence>MVFTGIVERTGIVTEIVHSKNLSKLTVQTSMEFCQDIKIGASVCVDGVCLTICTIDNDKLKFDIMMETLSVTTFDAIKEKDIVNIERSMKLGDEIGGHLLSGHVSNTVTISNIETPENNHILTFQTSSQVLKYIFPKGYVALNGVSLTIGEVDKVKKTFNVYLIPETLRLTNLQNKLAGDRINIEIETQTRNIVDTMSEINKESIHG</sequence>
<dbReference type="Gene3D" id="2.40.30.20">
    <property type="match status" value="2"/>
</dbReference>
<dbReference type="GO" id="GO:0009231">
    <property type="term" value="P:riboflavin biosynthetic process"/>
    <property type="evidence" value="ECO:0007669"/>
    <property type="project" value="TreeGrafter"/>
</dbReference>